<reference evidence="2 3" key="1">
    <citation type="submission" date="2017-09" db="EMBL/GenBank/DDBJ databases">
        <title>Depth-based differentiation of microbial function through sediment-hosted aquifers and enrichment of novel symbionts in the deep terrestrial subsurface.</title>
        <authorList>
            <person name="Probst A.J."/>
            <person name="Ladd B."/>
            <person name="Jarett J.K."/>
            <person name="Geller-Mcgrath D.E."/>
            <person name="Sieber C.M."/>
            <person name="Emerson J.B."/>
            <person name="Anantharaman K."/>
            <person name="Thomas B.C."/>
            <person name="Malmstrom R."/>
            <person name="Stieglmeier M."/>
            <person name="Klingl A."/>
            <person name="Woyke T."/>
            <person name="Ryan C.M."/>
            <person name="Banfield J.F."/>
        </authorList>
    </citation>
    <scope>NUCLEOTIDE SEQUENCE [LARGE SCALE GENOMIC DNA]</scope>
    <source>
        <strain evidence="2">CG10_big_fil_rev_8_21_14_0_10_37_15</strain>
    </source>
</reference>
<dbReference type="AlphaFoldDB" id="A0A2H0R6L8"/>
<evidence type="ECO:0000256" key="1">
    <source>
        <dbReference type="SAM" id="Phobius"/>
    </source>
</evidence>
<keyword evidence="1" id="KW-0472">Membrane</keyword>
<proteinExistence type="predicted"/>
<protein>
    <submittedName>
        <fullName evidence="2">Uncharacterized protein</fullName>
    </submittedName>
</protein>
<dbReference type="EMBL" id="PCXP01000002">
    <property type="protein sequence ID" value="PIR42120.1"/>
    <property type="molecule type" value="Genomic_DNA"/>
</dbReference>
<keyword evidence="1" id="KW-1133">Transmembrane helix</keyword>
<feature type="transmembrane region" description="Helical" evidence="1">
    <location>
        <begin position="53"/>
        <end position="72"/>
    </location>
</feature>
<gene>
    <name evidence="2" type="ORF">COV30_00265</name>
</gene>
<feature type="transmembrane region" description="Helical" evidence="1">
    <location>
        <begin position="84"/>
        <end position="105"/>
    </location>
</feature>
<evidence type="ECO:0000313" key="3">
    <source>
        <dbReference type="Proteomes" id="UP000230208"/>
    </source>
</evidence>
<name>A0A2H0R6L8_9BACT</name>
<evidence type="ECO:0000313" key="2">
    <source>
        <dbReference type="EMBL" id="PIR42120.1"/>
    </source>
</evidence>
<organism evidence="2 3">
    <name type="scientific">Candidatus Yanofskybacteria bacterium CG10_big_fil_rev_8_21_14_0_10_37_15</name>
    <dbReference type="NCBI Taxonomy" id="1975097"/>
    <lineage>
        <taxon>Bacteria</taxon>
        <taxon>Candidatus Yanofskyibacteriota</taxon>
    </lineage>
</organism>
<sequence>MFNNIIFRKGKIMTATLHLATGAASALFVQKYFPVKRNWIENAPKNFLFTADFINLNCVFVFFAGLLSHIFFDSFSHTEYSLQGQALMLLLCLEGFVTSLLVLFGQNSARFWLLVWGMIGAALPDALHFAGEYFNFEWFRIVHSLLHVYHGTIDLVLVGHFSEMVLVAVSIIYIRVQSA</sequence>
<keyword evidence="1" id="KW-0812">Transmembrane</keyword>
<accession>A0A2H0R6L8</accession>
<dbReference type="Proteomes" id="UP000230208">
    <property type="component" value="Unassembled WGS sequence"/>
</dbReference>
<comment type="caution">
    <text evidence="2">The sequence shown here is derived from an EMBL/GenBank/DDBJ whole genome shotgun (WGS) entry which is preliminary data.</text>
</comment>
<feature type="transmembrane region" description="Helical" evidence="1">
    <location>
        <begin position="111"/>
        <end position="134"/>
    </location>
</feature>
<feature type="transmembrane region" description="Helical" evidence="1">
    <location>
        <begin position="155"/>
        <end position="176"/>
    </location>
</feature>